<gene>
    <name evidence="1" type="ORF">rCG_24820</name>
</gene>
<sequence>MGRGAHPGAPGTAAVLC</sequence>
<protein>
    <submittedName>
        <fullName evidence="1">RCG24820</fullName>
    </submittedName>
</protein>
<dbReference type="AlphaFoldDB" id="A6JBN5"/>
<evidence type="ECO:0000313" key="2">
    <source>
        <dbReference type="Proteomes" id="UP000234681"/>
    </source>
</evidence>
<organism evidence="1 2">
    <name type="scientific">Rattus norvegicus</name>
    <name type="common">Rat</name>
    <dbReference type="NCBI Taxonomy" id="10116"/>
    <lineage>
        <taxon>Eukaryota</taxon>
        <taxon>Metazoa</taxon>
        <taxon>Chordata</taxon>
        <taxon>Craniata</taxon>
        <taxon>Vertebrata</taxon>
        <taxon>Euteleostomi</taxon>
        <taxon>Mammalia</taxon>
        <taxon>Eutheria</taxon>
        <taxon>Euarchontoglires</taxon>
        <taxon>Glires</taxon>
        <taxon>Rodentia</taxon>
        <taxon>Myomorpha</taxon>
        <taxon>Muroidea</taxon>
        <taxon>Muridae</taxon>
        <taxon>Murinae</taxon>
        <taxon>Rattus</taxon>
    </lineage>
</organism>
<reference evidence="2" key="1">
    <citation type="submission" date="2005-09" db="EMBL/GenBank/DDBJ databases">
        <authorList>
            <person name="Mural R.J."/>
            <person name="Li P.W."/>
            <person name="Adams M.D."/>
            <person name="Amanatides P.G."/>
            <person name="Baden-Tillson H."/>
            <person name="Barnstead M."/>
            <person name="Chin S.H."/>
            <person name="Dew I."/>
            <person name="Evans C.A."/>
            <person name="Ferriera S."/>
            <person name="Flanigan M."/>
            <person name="Fosler C."/>
            <person name="Glodek A."/>
            <person name="Gu Z."/>
            <person name="Holt R.A."/>
            <person name="Jennings D."/>
            <person name="Kraft C.L."/>
            <person name="Lu F."/>
            <person name="Nguyen T."/>
            <person name="Nusskern D.R."/>
            <person name="Pfannkoch C.M."/>
            <person name="Sitter C."/>
            <person name="Sutton G.G."/>
            <person name="Venter J.C."/>
            <person name="Wang Z."/>
            <person name="Woodage T."/>
            <person name="Zheng X.H."/>
            <person name="Zhong F."/>
        </authorList>
    </citation>
    <scope>NUCLEOTIDE SEQUENCE [LARGE SCALE GENOMIC DNA]</scope>
    <source>
        <strain>BN</strain>
        <strain evidence="2">Sprague-Dawley</strain>
    </source>
</reference>
<name>A6JBN5_RAT</name>
<evidence type="ECO:0000313" key="1">
    <source>
        <dbReference type="EMBL" id="EDM08412.1"/>
    </source>
</evidence>
<dbReference type="Proteomes" id="UP000234681">
    <property type="component" value="Chromosome 1"/>
</dbReference>
<dbReference type="EMBL" id="CH473980">
    <property type="protein sequence ID" value="EDM08412.1"/>
    <property type="molecule type" value="Genomic_DNA"/>
</dbReference>
<proteinExistence type="predicted"/>
<accession>A6JBN5</accession>